<protein>
    <submittedName>
        <fullName evidence="1">Uncharacterized protein</fullName>
    </submittedName>
</protein>
<accession>A0A0V0U6X1</accession>
<comment type="caution">
    <text evidence="1">The sequence shown here is derived from an EMBL/GenBank/DDBJ whole genome shotgun (WGS) entry which is preliminary data.</text>
</comment>
<gene>
    <name evidence="1" type="ORF">T05_2077</name>
</gene>
<name>A0A0V0U6X1_9BILA</name>
<proteinExistence type="predicted"/>
<evidence type="ECO:0000313" key="2">
    <source>
        <dbReference type="Proteomes" id="UP000055048"/>
    </source>
</evidence>
<sequence>MTRIALWNVYKADIRTNNLLEDWHNRSTKKRVKGMSDCIRTGWCYGHLIQQVISGMATVSDLTRVYSVYAEKQKRDYATLIRMT</sequence>
<reference evidence="1 2" key="1">
    <citation type="submission" date="2015-01" db="EMBL/GenBank/DDBJ databases">
        <title>Evolution of Trichinella species and genotypes.</title>
        <authorList>
            <person name="Korhonen P.K."/>
            <person name="Edoardo P."/>
            <person name="Giuseppe L.R."/>
            <person name="Gasser R.B."/>
        </authorList>
    </citation>
    <scope>NUCLEOTIDE SEQUENCE [LARGE SCALE GENOMIC DNA]</scope>
    <source>
        <strain evidence="1">ISS417</strain>
    </source>
</reference>
<keyword evidence="2" id="KW-1185">Reference proteome</keyword>
<dbReference type="AlphaFoldDB" id="A0A0V0U6X1"/>
<evidence type="ECO:0000313" key="1">
    <source>
        <dbReference type="EMBL" id="KRX46982.1"/>
    </source>
</evidence>
<dbReference type="Proteomes" id="UP000055048">
    <property type="component" value="Unassembled WGS sequence"/>
</dbReference>
<dbReference type="EMBL" id="JYDJ01000049">
    <property type="protein sequence ID" value="KRX46982.1"/>
    <property type="molecule type" value="Genomic_DNA"/>
</dbReference>
<dbReference type="OrthoDB" id="10416391at2759"/>
<organism evidence="1 2">
    <name type="scientific">Trichinella murrelli</name>
    <dbReference type="NCBI Taxonomy" id="144512"/>
    <lineage>
        <taxon>Eukaryota</taxon>
        <taxon>Metazoa</taxon>
        <taxon>Ecdysozoa</taxon>
        <taxon>Nematoda</taxon>
        <taxon>Enoplea</taxon>
        <taxon>Dorylaimia</taxon>
        <taxon>Trichinellida</taxon>
        <taxon>Trichinellidae</taxon>
        <taxon>Trichinella</taxon>
    </lineage>
</organism>